<evidence type="ECO:0000313" key="3">
    <source>
        <dbReference type="Proteomes" id="UP000199095"/>
    </source>
</evidence>
<feature type="transmembrane region" description="Helical" evidence="1">
    <location>
        <begin position="108"/>
        <end position="127"/>
    </location>
</feature>
<organism evidence="2 3">
    <name type="scientific">Salinibacillus kushneri</name>
    <dbReference type="NCBI Taxonomy" id="237682"/>
    <lineage>
        <taxon>Bacteria</taxon>
        <taxon>Bacillati</taxon>
        <taxon>Bacillota</taxon>
        <taxon>Bacilli</taxon>
        <taxon>Bacillales</taxon>
        <taxon>Bacillaceae</taxon>
        <taxon>Salinibacillus</taxon>
    </lineage>
</organism>
<dbReference type="STRING" id="237682.SAMN05421676_10245"/>
<reference evidence="3" key="1">
    <citation type="submission" date="2016-10" db="EMBL/GenBank/DDBJ databases">
        <authorList>
            <person name="Varghese N."/>
            <person name="Submissions S."/>
        </authorList>
    </citation>
    <scope>NUCLEOTIDE SEQUENCE [LARGE SCALE GENOMIC DNA]</scope>
    <source>
        <strain evidence="3">CGMCC 1.3566</strain>
    </source>
</reference>
<protein>
    <submittedName>
        <fullName evidence="2">Uncharacterized protein</fullName>
    </submittedName>
</protein>
<feature type="transmembrane region" description="Helical" evidence="1">
    <location>
        <begin position="44"/>
        <end position="67"/>
    </location>
</feature>
<dbReference type="Proteomes" id="UP000199095">
    <property type="component" value="Unassembled WGS sequence"/>
</dbReference>
<evidence type="ECO:0000313" key="2">
    <source>
        <dbReference type="EMBL" id="SES89444.1"/>
    </source>
</evidence>
<keyword evidence="1" id="KW-1133">Transmembrane helix</keyword>
<dbReference type="AlphaFoldDB" id="A0A1I0A5K5"/>
<dbReference type="EMBL" id="FOHJ01000002">
    <property type="protein sequence ID" value="SES89444.1"/>
    <property type="molecule type" value="Genomic_DNA"/>
</dbReference>
<evidence type="ECO:0000256" key="1">
    <source>
        <dbReference type="SAM" id="Phobius"/>
    </source>
</evidence>
<keyword evidence="1" id="KW-0472">Membrane</keyword>
<name>A0A1I0A5K5_9BACI</name>
<sequence length="170" mass="20050">MGFIVQKQWHRIALIFIMVYFSTIFTIICLPWMWIYYRIPTINFFLISWTVMLIGGIVFNTILYFNYYNKSAELEHGIPTDFAFKVFGGKFISYILLICVAIPQINNIIPIIFFTLLLMSGGYTWFWVLQGYIHAKNGRLNVESTPWIERALLVSIFLSLILGYLYMRIK</sequence>
<accession>A0A1I0A5K5</accession>
<proteinExistence type="predicted"/>
<keyword evidence="1" id="KW-0812">Transmembrane</keyword>
<gene>
    <name evidence="2" type="ORF">SAMN05421676_10245</name>
</gene>
<keyword evidence="3" id="KW-1185">Reference proteome</keyword>
<feature type="transmembrane region" description="Helical" evidence="1">
    <location>
        <begin position="12"/>
        <end position="37"/>
    </location>
</feature>
<feature type="transmembrane region" description="Helical" evidence="1">
    <location>
        <begin position="147"/>
        <end position="167"/>
    </location>
</feature>